<dbReference type="GO" id="GO:0009249">
    <property type="term" value="P:protein lipoylation"/>
    <property type="evidence" value="ECO:0007669"/>
    <property type="project" value="TreeGrafter"/>
</dbReference>
<evidence type="ECO:0000259" key="6">
    <source>
        <dbReference type="PROSITE" id="PS50968"/>
    </source>
</evidence>
<dbReference type="GO" id="GO:0019464">
    <property type="term" value="P:glycine decarboxylation via glycine cleavage system"/>
    <property type="evidence" value="ECO:0007669"/>
    <property type="project" value="UniProtKB-UniRule"/>
</dbReference>
<comment type="subcellular location">
    <subcellularLocation>
        <location evidence="5">Mitochondrion</location>
    </subcellularLocation>
</comment>
<dbReference type="InterPro" id="IPR033753">
    <property type="entry name" value="GCV_H/Fam206"/>
</dbReference>
<evidence type="ECO:0000256" key="2">
    <source>
        <dbReference type="ARBA" id="ARBA00022823"/>
    </source>
</evidence>
<dbReference type="InterPro" id="IPR000089">
    <property type="entry name" value="Biotin_lipoyl"/>
</dbReference>
<dbReference type="PANTHER" id="PTHR11715:SF3">
    <property type="entry name" value="GLYCINE CLEAVAGE SYSTEM H PROTEIN-RELATED"/>
    <property type="match status" value="1"/>
</dbReference>
<dbReference type="EMBL" id="KV745425">
    <property type="protein sequence ID" value="OCK74727.1"/>
    <property type="molecule type" value="Genomic_DNA"/>
</dbReference>
<gene>
    <name evidence="7" type="ORF">K432DRAFT_363202</name>
</gene>
<dbReference type="InterPro" id="IPR017453">
    <property type="entry name" value="GCV_H_sub"/>
</dbReference>
<keyword evidence="3 5" id="KW-0809">Transit peptide</keyword>
<feature type="domain" description="Lipoyl-binding" evidence="6">
    <location>
        <begin position="70"/>
        <end position="152"/>
    </location>
</feature>
<evidence type="ECO:0000256" key="5">
    <source>
        <dbReference type="RuleBase" id="RU364055"/>
    </source>
</evidence>
<dbReference type="NCBIfam" id="TIGR00527">
    <property type="entry name" value="gcvH"/>
    <property type="match status" value="1"/>
</dbReference>
<keyword evidence="2 4" id="KW-0450">Lipoyl</keyword>
<dbReference type="SUPFAM" id="SSF51230">
    <property type="entry name" value="Single hybrid motif"/>
    <property type="match status" value="1"/>
</dbReference>
<accession>A0A8E2DZU0</accession>
<dbReference type="CDD" id="cd06848">
    <property type="entry name" value="GCS_H"/>
    <property type="match status" value="1"/>
</dbReference>
<dbReference type="InterPro" id="IPR011053">
    <property type="entry name" value="Single_hybrid_motif"/>
</dbReference>
<proteinExistence type="inferred from homology"/>
<protein>
    <recommendedName>
        <fullName evidence="5">Glycine cleavage system H protein</fullName>
    </recommendedName>
</protein>
<comment type="function">
    <text evidence="5">The H protein shuttles the methylamine group of glycine from the P protein to the T protein.</text>
</comment>
<organism evidence="7 8">
    <name type="scientific">Lepidopterella palustris CBS 459.81</name>
    <dbReference type="NCBI Taxonomy" id="1314670"/>
    <lineage>
        <taxon>Eukaryota</taxon>
        <taxon>Fungi</taxon>
        <taxon>Dikarya</taxon>
        <taxon>Ascomycota</taxon>
        <taxon>Pezizomycotina</taxon>
        <taxon>Dothideomycetes</taxon>
        <taxon>Pleosporomycetidae</taxon>
        <taxon>Mytilinidiales</taxon>
        <taxon>Argynnaceae</taxon>
        <taxon>Lepidopterella</taxon>
    </lineage>
</organism>
<keyword evidence="5" id="KW-0496">Mitochondrion</keyword>
<dbReference type="Gene3D" id="2.40.50.100">
    <property type="match status" value="1"/>
</dbReference>
<dbReference type="PROSITE" id="PS00189">
    <property type="entry name" value="LIPOYL"/>
    <property type="match status" value="1"/>
</dbReference>
<evidence type="ECO:0000256" key="4">
    <source>
        <dbReference type="PIRSR" id="PIRSR617453-50"/>
    </source>
</evidence>
<evidence type="ECO:0000256" key="1">
    <source>
        <dbReference type="ARBA" id="ARBA00009249"/>
    </source>
</evidence>
<feature type="modified residue" description="N6-lipoyllysine" evidence="4">
    <location>
        <position position="111"/>
    </location>
</feature>
<evidence type="ECO:0000313" key="7">
    <source>
        <dbReference type="EMBL" id="OCK74727.1"/>
    </source>
</evidence>
<dbReference type="PROSITE" id="PS50968">
    <property type="entry name" value="BIOTINYL_LIPOYL"/>
    <property type="match status" value="1"/>
</dbReference>
<keyword evidence="8" id="KW-1185">Reference proteome</keyword>
<dbReference type="Pfam" id="PF01597">
    <property type="entry name" value="GCV_H"/>
    <property type="match status" value="1"/>
</dbReference>
<comment type="similarity">
    <text evidence="1 5">Belongs to the GcvH family.</text>
</comment>
<dbReference type="PANTHER" id="PTHR11715">
    <property type="entry name" value="GLYCINE CLEAVAGE SYSTEM H PROTEIN"/>
    <property type="match status" value="1"/>
</dbReference>
<dbReference type="Proteomes" id="UP000250266">
    <property type="component" value="Unassembled WGS sequence"/>
</dbReference>
<name>A0A8E2DZU0_9PEZI</name>
<dbReference type="InterPro" id="IPR003016">
    <property type="entry name" value="2-oxoA_DH_lipoyl-BS"/>
</dbReference>
<dbReference type="AlphaFoldDB" id="A0A8E2DZU0"/>
<dbReference type="OrthoDB" id="10264154at2759"/>
<sequence>MATRLSIARAAHQFASSTTRRPSPLFRSCFQRWQAAPVQRTRLFSVSAAVQEKKYTEDHEWIELSEDGKTCTLGISTYAANALGDVVYIELPQIDLDIGSGDAIGAVESVKSASDILTPIGGTVTEVNSVLEEKPGLINQDPEGDGWIARIAVNEEATGKMMTAEEYKVFTDE</sequence>
<dbReference type="HAMAP" id="MF_00272">
    <property type="entry name" value="GcvH"/>
    <property type="match status" value="1"/>
</dbReference>
<evidence type="ECO:0000256" key="3">
    <source>
        <dbReference type="ARBA" id="ARBA00022946"/>
    </source>
</evidence>
<reference evidence="7 8" key="1">
    <citation type="journal article" date="2016" name="Nat. Commun.">
        <title>Ectomycorrhizal ecology is imprinted in the genome of the dominant symbiotic fungus Cenococcum geophilum.</title>
        <authorList>
            <consortium name="DOE Joint Genome Institute"/>
            <person name="Peter M."/>
            <person name="Kohler A."/>
            <person name="Ohm R.A."/>
            <person name="Kuo A."/>
            <person name="Krutzmann J."/>
            <person name="Morin E."/>
            <person name="Arend M."/>
            <person name="Barry K.W."/>
            <person name="Binder M."/>
            <person name="Choi C."/>
            <person name="Clum A."/>
            <person name="Copeland A."/>
            <person name="Grisel N."/>
            <person name="Haridas S."/>
            <person name="Kipfer T."/>
            <person name="LaButti K."/>
            <person name="Lindquist E."/>
            <person name="Lipzen A."/>
            <person name="Maire R."/>
            <person name="Meier B."/>
            <person name="Mihaltcheva S."/>
            <person name="Molinier V."/>
            <person name="Murat C."/>
            <person name="Poggeler S."/>
            <person name="Quandt C.A."/>
            <person name="Sperisen C."/>
            <person name="Tritt A."/>
            <person name="Tisserant E."/>
            <person name="Crous P.W."/>
            <person name="Henrissat B."/>
            <person name="Nehls U."/>
            <person name="Egli S."/>
            <person name="Spatafora J.W."/>
            <person name="Grigoriev I.V."/>
            <person name="Martin F.M."/>
        </authorList>
    </citation>
    <scope>NUCLEOTIDE SEQUENCE [LARGE SCALE GENOMIC DNA]</scope>
    <source>
        <strain evidence="7 8">CBS 459.81</strain>
    </source>
</reference>
<dbReference type="GO" id="GO:0005960">
    <property type="term" value="C:glycine cleavage complex"/>
    <property type="evidence" value="ECO:0007669"/>
    <property type="project" value="UniProtKB-UniRule"/>
</dbReference>
<comment type="cofactor">
    <cofactor evidence="5">
        <name>(R)-lipoate</name>
        <dbReference type="ChEBI" id="CHEBI:83088"/>
    </cofactor>
    <text evidence="5">Binds 1 lipoyl cofactor covalently.</text>
</comment>
<dbReference type="GO" id="GO:0005739">
    <property type="term" value="C:mitochondrion"/>
    <property type="evidence" value="ECO:0007669"/>
    <property type="project" value="UniProtKB-SubCell"/>
</dbReference>
<comment type="subunit">
    <text evidence="5">The glycine cleavage system is composed of four proteins: P, T, L and H.</text>
</comment>
<dbReference type="InterPro" id="IPR002930">
    <property type="entry name" value="GCV_H"/>
</dbReference>
<dbReference type="NCBIfam" id="NF002270">
    <property type="entry name" value="PRK01202.1"/>
    <property type="match status" value="1"/>
</dbReference>
<evidence type="ECO:0000313" key="8">
    <source>
        <dbReference type="Proteomes" id="UP000250266"/>
    </source>
</evidence>